<sequence length="574" mass="61934">MNILFKNKSGQLLFALLFIILPAYSQKELWGYLKTGQGENQIIKVPLDGIAADTQVMHTFDATGLTGEYPSGRLFEASNGKLYGIAISDGGQDIPLGVLFEYDPVLQQYRVLNNTIINGGYGSLFGLIEPVPGVLYGTTNNAASIFKYNIDTEEASIVATIPVFPYQLGTRQPTLNGELMKASDGYLYATAGMAPSSSNTPFPGGIYRLNIATGQLTKSYVFGTVEGNDVRNPVFGTKLVEGAPGKLYGTAGGGQHVGPQGVAPDGSGTIYEYTIATNTVEKKYDFDYTTIGCHPTPIIKIGNKLYGALTGLSYNPGNYPNGDGSLFEYDLTAQALTVLHVFDHIQDDQVRTPINSLLMGSNGNLYGANVYGHYQFDPITGIVNRKTTPGMPYSSEGLIEICRKPAYQSFETSSFVVCEGNSFSFDIHNTNAATYVWKKGSAIVPSQTTGILSFESVTLANTGIYTCTMTNECGTTVTMPLQLTVETCMGVDAMSAFNNIKIYPNPATDILNVQLPDNPDFEIQKISIINMIGQTVYASAGKTMAIDISSLGTGIYQLLLTTDKGDRNEKFIKQ</sequence>
<evidence type="ECO:0000313" key="4">
    <source>
        <dbReference type="Proteomes" id="UP001464555"/>
    </source>
</evidence>
<dbReference type="Pfam" id="PF18962">
    <property type="entry name" value="Por_Secre_tail"/>
    <property type="match status" value="1"/>
</dbReference>
<keyword evidence="1" id="KW-0732">Signal</keyword>
<accession>A0ABU9HSZ3</accession>
<comment type="caution">
    <text evidence="3">The sequence shown here is derived from an EMBL/GenBank/DDBJ whole genome shotgun (WGS) entry which is preliminary data.</text>
</comment>
<protein>
    <submittedName>
        <fullName evidence="3">T9SS type A sorting domain-containing protein</fullName>
    </submittedName>
</protein>
<feature type="domain" description="Ig-like" evidence="2">
    <location>
        <begin position="392"/>
        <end position="478"/>
    </location>
</feature>
<dbReference type="InterPro" id="IPR013783">
    <property type="entry name" value="Ig-like_fold"/>
</dbReference>
<dbReference type="Pfam" id="PF13895">
    <property type="entry name" value="Ig_2"/>
    <property type="match status" value="1"/>
</dbReference>
<dbReference type="InterPro" id="IPR026444">
    <property type="entry name" value="Secre_tail"/>
</dbReference>
<dbReference type="Gene3D" id="2.60.40.10">
    <property type="entry name" value="Immunoglobulins"/>
    <property type="match status" value="1"/>
</dbReference>
<dbReference type="EMBL" id="JBBYHR010000002">
    <property type="protein sequence ID" value="MEL1243289.1"/>
    <property type="molecule type" value="Genomic_DNA"/>
</dbReference>
<organism evidence="3 4">
    <name type="scientific">Flavobacterium arundinis</name>
    <dbReference type="NCBI Taxonomy" id="3139143"/>
    <lineage>
        <taxon>Bacteria</taxon>
        <taxon>Pseudomonadati</taxon>
        <taxon>Bacteroidota</taxon>
        <taxon>Flavobacteriia</taxon>
        <taxon>Flavobacteriales</taxon>
        <taxon>Flavobacteriaceae</taxon>
        <taxon>Flavobacterium</taxon>
    </lineage>
</organism>
<dbReference type="CDD" id="cd00096">
    <property type="entry name" value="Ig"/>
    <property type="match status" value="1"/>
</dbReference>
<dbReference type="Proteomes" id="UP001464555">
    <property type="component" value="Unassembled WGS sequence"/>
</dbReference>
<gene>
    <name evidence="3" type="ORF">AAEO56_03350</name>
</gene>
<reference evidence="3 4" key="1">
    <citation type="submission" date="2024-04" db="EMBL/GenBank/DDBJ databases">
        <title>Flavobacterium sp. DGU11 16S ribosomal RNA gene Genome sequencing and assembly.</title>
        <authorList>
            <person name="Park S."/>
        </authorList>
    </citation>
    <scope>NUCLEOTIDE SEQUENCE [LARGE SCALE GENOMIC DNA]</scope>
    <source>
        <strain evidence="3 4">DGU11</strain>
    </source>
</reference>
<keyword evidence="4" id="KW-1185">Reference proteome</keyword>
<dbReference type="PROSITE" id="PS50835">
    <property type="entry name" value="IG_LIKE"/>
    <property type="match status" value="1"/>
</dbReference>
<dbReference type="InterPro" id="IPR036179">
    <property type="entry name" value="Ig-like_dom_sf"/>
</dbReference>
<dbReference type="RefSeq" id="WP_341695613.1">
    <property type="nucleotide sequence ID" value="NZ_JBBYHR010000002.1"/>
</dbReference>
<dbReference type="SUPFAM" id="SSF50965">
    <property type="entry name" value="Galactose oxidase, central domain"/>
    <property type="match status" value="1"/>
</dbReference>
<evidence type="ECO:0000256" key="1">
    <source>
        <dbReference type="ARBA" id="ARBA00022729"/>
    </source>
</evidence>
<name>A0ABU9HSZ3_9FLAO</name>
<proteinExistence type="predicted"/>
<dbReference type="InterPro" id="IPR007110">
    <property type="entry name" value="Ig-like_dom"/>
</dbReference>
<dbReference type="InterPro" id="IPR011043">
    <property type="entry name" value="Gal_Oxase/kelch_b-propeller"/>
</dbReference>
<dbReference type="NCBIfam" id="TIGR04183">
    <property type="entry name" value="Por_Secre_tail"/>
    <property type="match status" value="1"/>
</dbReference>
<dbReference type="SUPFAM" id="SSF48726">
    <property type="entry name" value="Immunoglobulin"/>
    <property type="match status" value="1"/>
</dbReference>
<evidence type="ECO:0000313" key="3">
    <source>
        <dbReference type="EMBL" id="MEL1243289.1"/>
    </source>
</evidence>
<evidence type="ECO:0000259" key="2">
    <source>
        <dbReference type="PROSITE" id="PS50835"/>
    </source>
</evidence>